<dbReference type="AlphaFoldDB" id="A0AAW1PI46"/>
<evidence type="ECO:0000259" key="3">
    <source>
        <dbReference type="Pfam" id="PF23469"/>
    </source>
</evidence>
<dbReference type="GO" id="GO:0003723">
    <property type="term" value="F:RNA binding"/>
    <property type="evidence" value="ECO:0007669"/>
    <property type="project" value="InterPro"/>
</dbReference>
<feature type="compositionally biased region" description="Low complexity" evidence="1">
    <location>
        <begin position="365"/>
        <end position="398"/>
    </location>
</feature>
<feature type="domain" description="KHDC4/BBP-like KH-domain type I" evidence="2">
    <location>
        <begin position="251"/>
        <end position="319"/>
    </location>
</feature>
<evidence type="ECO:0000313" key="4">
    <source>
        <dbReference type="EMBL" id="KAK9808141.1"/>
    </source>
</evidence>
<dbReference type="Pfam" id="PF22675">
    <property type="entry name" value="KH-I_KHDC4-BBP"/>
    <property type="match status" value="1"/>
</dbReference>
<feature type="compositionally biased region" description="Low complexity" evidence="1">
    <location>
        <begin position="408"/>
        <end position="448"/>
    </location>
</feature>
<protein>
    <recommendedName>
        <fullName evidence="6">K Homology domain-containing protein</fullName>
    </recommendedName>
</protein>
<organism evidence="4 5">
    <name type="scientific">Symbiochloris irregularis</name>
    <dbReference type="NCBI Taxonomy" id="706552"/>
    <lineage>
        <taxon>Eukaryota</taxon>
        <taxon>Viridiplantae</taxon>
        <taxon>Chlorophyta</taxon>
        <taxon>core chlorophytes</taxon>
        <taxon>Trebouxiophyceae</taxon>
        <taxon>Trebouxiales</taxon>
        <taxon>Trebouxiaceae</taxon>
        <taxon>Symbiochloris</taxon>
    </lineage>
</organism>
<comment type="caution">
    <text evidence="4">The sequence shown here is derived from an EMBL/GenBank/DDBJ whole genome shotgun (WGS) entry which is preliminary data.</text>
</comment>
<dbReference type="EMBL" id="JALJOQ010000026">
    <property type="protein sequence ID" value="KAK9808141.1"/>
    <property type="molecule type" value="Genomic_DNA"/>
</dbReference>
<dbReference type="PANTHER" id="PTHR15744:SF0">
    <property type="entry name" value="KH HOMOLOGY DOMAIN-CONTAINING PROTEIN 4"/>
    <property type="match status" value="1"/>
</dbReference>
<accession>A0AAW1PI46</accession>
<evidence type="ECO:0008006" key="6">
    <source>
        <dbReference type="Google" id="ProtNLM"/>
    </source>
</evidence>
<dbReference type="PANTHER" id="PTHR15744">
    <property type="entry name" value="BLOM7"/>
    <property type="match status" value="1"/>
</dbReference>
<evidence type="ECO:0000256" key="1">
    <source>
        <dbReference type="SAM" id="MobiDB-lite"/>
    </source>
</evidence>
<feature type="compositionally biased region" description="Pro residues" evidence="1">
    <location>
        <begin position="610"/>
        <end position="624"/>
    </location>
</feature>
<feature type="domain" description="ATP-dependent RNA helicase PRP5/DDX46/KHDC4 KH" evidence="3">
    <location>
        <begin position="91"/>
        <end position="182"/>
    </location>
</feature>
<sequence>MEAAPQRKRRKWDTAAPQGVPIAPGAPAPAATASVAANGTAAAKGLDAAAIARAQQGAAAVMAKINQDLAARGLSGRGGGPRGKFDDVPEISREVTINAANPQIRNHLTKRSTQDDIARRTGTAVVVRGRFMPPGVSPTDAEDKPLCLRITPGLCKEEDEAGQQRALDYAAAEVEAILRGTFHRPGAPPMGMSTPTYAVPSQRPAINPGLNLSRPPAYGAAAPAPTIAQQAPPVYNPAQQVAKLWTGFEPPAEFGLAARIRGPGDAYLQHISRETGVTAALLGRGSGIESAEPPHLLVSSPPNNPGFEEGKRLAQNLIDTVRGEYSKLYPNMQSQPLPAPASAQPPSGYAAPAASYPAVQPPAAQPYQAPQPHATPQQPAYPSYPGQPQYPAASGPPAQSYPPPYQAPPASQYPASRPPTAHQYAPPQQPYYPGYPSQPHQAPYHQYPPAAPAPGAPQPYSQQTPPHQPAAAHGQNPQGYPPPYQQAPPHAYTPPGSQGYSQPPGSGYSPQQQHAPPAYAAQPGASPHAAYPPPGHSTVSAAPRGPQATAAPEQQPPPKRRFQEVKQDAPQPLQFQVPPHQQPVLGPGTGPSAQGPAVTQPSRPPAGAMGPPPPKVMGPPPPKFPSAGQGAPMGPPPPKYTAGGLASADANVLGGLVGEYGDDD</sequence>
<keyword evidence="5" id="KW-1185">Reference proteome</keyword>
<reference evidence="4 5" key="1">
    <citation type="journal article" date="2024" name="Nat. Commun.">
        <title>Phylogenomics reveals the evolutionary origins of lichenization in chlorophyte algae.</title>
        <authorList>
            <person name="Puginier C."/>
            <person name="Libourel C."/>
            <person name="Otte J."/>
            <person name="Skaloud P."/>
            <person name="Haon M."/>
            <person name="Grisel S."/>
            <person name="Petersen M."/>
            <person name="Berrin J.G."/>
            <person name="Delaux P.M."/>
            <person name="Dal Grande F."/>
            <person name="Keller J."/>
        </authorList>
    </citation>
    <scope>NUCLEOTIDE SEQUENCE [LARGE SCALE GENOMIC DNA]</scope>
    <source>
        <strain evidence="4 5">SAG 2036</strain>
    </source>
</reference>
<name>A0AAW1PI46_9CHLO</name>
<dbReference type="Proteomes" id="UP001465755">
    <property type="component" value="Unassembled WGS sequence"/>
</dbReference>
<gene>
    <name evidence="4" type="ORF">WJX73_001316</name>
</gene>
<feature type="compositionally biased region" description="Low complexity" evidence="1">
    <location>
        <begin position="333"/>
        <end position="358"/>
    </location>
</feature>
<feature type="region of interest" description="Disordered" evidence="1">
    <location>
        <begin position="330"/>
        <end position="645"/>
    </location>
</feature>
<dbReference type="InterPro" id="IPR031121">
    <property type="entry name" value="RIK/BLOM7"/>
</dbReference>
<dbReference type="SUPFAM" id="SSF54791">
    <property type="entry name" value="Eukaryotic type KH-domain (KH-domain type I)"/>
    <property type="match status" value="1"/>
</dbReference>
<evidence type="ECO:0000313" key="5">
    <source>
        <dbReference type="Proteomes" id="UP001465755"/>
    </source>
</evidence>
<feature type="compositionally biased region" description="Basic residues" evidence="1">
    <location>
        <begin position="1"/>
        <end position="11"/>
    </location>
</feature>
<feature type="region of interest" description="Disordered" evidence="1">
    <location>
        <begin position="1"/>
        <end position="30"/>
    </location>
</feature>
<dbReference type="InterPro" id="IPR055256">
    <property type="entry name" value="KH_1_KHDC4/BBP-like"/>
</dbReference>
<feature type="compositionally biased region" description="Low complexity" evidence="1">
    <location>
        <begin position="15"/>
        <end position="30"/>
    </location>
</feature>
<proteinExistence type="predicted"/>
<dbReference type="Pfam" id="PF23469">
    <property type="entry name" value="KH_12"/>
    <property type="match status" value="1"/>
</dbReference>
<dbReference type="InterPro" id="IPR036612">
    <property type="entry name" value="KH_dom_type_1_sf"/>
</dbReference>
<dbReference type="Gene3D" id="3.30.1370.10">
    <property type="entry name" value="K Homology domain, type 1"/>
    <property type="match status" value="1"/>
</dbReference>
<feature type="compositionally biased region" description="Low complexity" evidence="1">
    <location>
        <begin position="487"/>
        <end position="527"/>
    </location>
</feature>
<dbReference type="GO" id="GO:0005634">
    <property type="term" value="C:nucleus"/>
    <property type="evidence" value="ECO:0007669"/>
    <property type="project" value="InterPro"/>
</dbReference>
<evidence type="ECO:0000259" key="2">
    <source>
        <dbReference type="Pfam" id="PF22675"/>
    </source>
</evidence>
<dbReference type="InterPro" id="IPR056149">
    <property type="entry name" value="PRP5/DDX46/KHDC4_KH"/>
</dbReference>